<evidence type="ECO:0000313" key="1">
    <source>
        <dbReference type="EMBL" id="RDB30691.1"/>
    </source>
</evidence>
<dbReference type="AlphaFoldDB" id="A0A369K7V6"/>
<evidence type="ECO:0000313" key="2">
    <source>
        <dbReference type="Proteomes" id="UP000076154"/>
    </source>
</evidence>
<accession>A0A369K7V6</accession>
<organism evidence="1 2">
    <name type="scientific">Hypsizygus marmoreus</name>
    <name type="common">White beech mushroom</name>
    <name type="synonym">Agaricus marmoreus</name>
    <dbReference type="NCBI Taxonomy" id="39966"/>
    <lineage>
        <taxon>Eukaryota</taxon>
        <taxon>Fungi</taxon>
        <taxon>Dikarya</taxon>
        <taxon>Basidiomycota</taxon>
        <taxon>Agaricomycotina</taxon>
        <taxon>Agaricomycetes</taxon>
        <taxon>Agaricomycetidae</taxon>
        <taxon>Agaricales</taxon>
        <taxon>Tricholomatineae</taxon>
        <taxon>Lyophyllaceae</taxon>
        <taxon>Hypsizygus</taxon>
    </lineage>
</organism>
<gene>
    <name evidence="1" type="ORF">Hypma_005903</name>
</gene>
<reference evidence="1" key="1">
    <citation type="submission" date="2018-04" db="EMBL/GenBank/DDBJ databases">
        <title>Whole genome sequencing of Hypsizygus marmoreus.</title>
        <authorList>
            <person name="Choi I.-G."/>
            <person name="Min B."/>
            <person name="Kim J.-G."/>
            <person name="Kim S."/>
            <person name="Oh Y.-L."/>
            <person name="Kong W.-S."/>
            <person name="Park H."/>
            <person name="Jeong J."/>
            <person name="Song E.-S."/>
        </authorList>
    </citation>
    <scope>NUCLEOTIDE SEQUENCE [LARGE SCALE GENOMIC DNA]</scope>
    <source>
        <strain evidence="1">51987-8</strain>
    </source>
</reference>
<comment type="caution">
    <text evidence="1">The sequence shown here is derived from an EMBL/GenBank/DDBJ whole genome shotgun (WGS) entry which is preliminary data.</text>
</comment>
<sequence>MRNHCRQLLQNRNRRLRTVCFHFRLCGMKSVGDTFEQLKKAFKDTLAEDDEMIRRLHKKVRELEADWIWAINDPSGNLVVFAIKVPRHILLSGYQALYHSNNHQRLSPPNRPT</sequence>
<name>A0A369K7V6_HYPMA</name>
<dbReference type="InParanoid" id="A0A369K7V6"/>
<dbReference type="EMBL" id="LUEZ02000004">
    <property type="protein sequence ID" value="RDB30691.1"/>
    <property type="molecule type" value="Genomic_DNA"/>
</dbReference>
<proteinExistence type="predicted"/>
<dbReference type="Proteomes" id="UP000076154">
    <property type="component" value="Unassembled WGS sequence"/>
</dbReference>
<keyword evidence="2" id="KW-1185">Reference proteome</keyword>
<protein>
    <submittedName>
        <fullName evidence="1">Uncharacterized protein</fullName>
    </submittedName>
</protein>